<proteinExistence type="predicted"/>
<dbReference type="AlphaFoldDB" id="A0AAU6UH14"/>
<gene>
    <name evidence="1" type="ORF">MRN42_13365</name>
</gene>
<sequence>MRILYFSHVDLFWIKQRPQFLSEEMSKNTKLSKFKFIYNFNYNRSVLQKNKVNLDSKAIYKIPFSNRFNIIDDLSSLFIKMWLYLYVKMARYDFVVISHPSLIKCIPSNVNIIYDCMDDNAYFFKKDAPHYKKIMRNELETIRKAKYVSVTSQALKTTIKERYGIESNLVRNAFGGEIIDIYEEDRLDNDKVLAAYIGTISEWLDTESLLYSLDENKNLEIHLYGPIESHVSLPVHSRLIYKGVLEHSNLASTSKSYDYLLMPFKLNELICKVDPVKIYEYINFNKNIISIRYPEVERFDDFVFFYNNKNELSTILSNQRKKKYSLKQRMDFLQENTWECRAEQFLSYINDN</sequence>
<dbReference type="Gene3D" id="3.40.50.2000">
    <property type="entry name" value="Glycogen Phosphorylase B"/>
    <property type="match status" value="1"/>
</dbReference>
<reference evidence="1" key="1">
    <citation type="submission" date="2022-03" db="EMBL/GenBank/DDBJ databases">
        <title>Sea Food Isolates.</title>
        <authorList>
            <person name="Li c."/>
        </authorList>
    </citation>
    <scope>NUCLEOTIDE SEQUENCE</scope>
    <source>
        <strain evidence="1">19NY04SH03</strain>
    </source>
</reference>
<dbReference type="SUPFAM" id="SSF53756">
    <property type="entry name" value="UDP-Glycosyltransferase/glycogen phosphorylase"/>
    <property type="match status" value="1"/>
</dbReference>
<organism evidence="1">
    <name type="scientific">bacterium 19NY04SH03</name>
    <dbReference type="NCBI Taxonomy" id="2920647"/>
    <lineage>
        <taxon>Bacteria</taxon>
    </lineage>
</organism>
<name>A0AAU6UH14_UNCXX</name>
<evidence type="ECO:0008006" key="2">
    <source>
        <dbReference type="Google" id="ProtNLM"/>
    </source>
</evidence>
<evidence type="ECO:0000313" key="1">
    <source>
        <dbReference type="EMBL" id="XAG72876.1"/>
    </source>
</evidence>
<accession>A0AAU6UH14</accession>
<dbReference type="EMBL" id="CP095346">
    <property type="protein sequence ID" value="XAG72876.1"/>
    <property type="molecule type" value="Genomic_DNA"/>
</dbReference>
<protein>
    <recommendedName>
        <fullName evidence="2">Glycosyltransferase</fullName>
    </recommendedName>
</protein>